<organism evidence="2 3">
    <name type="scientific">Nocardioides currus</name>
    <dbReference type="NCBI Taxonomy" id="2133958"/>
    <lineage>
        <taxon>Bacteria</taxon>
        <taxon>Bacillati</taxon>
        <taxon>Actinomycetota</taxon>
        <taxon>Actinomycetes</taxon>
        <taxon>Propionibacteriales</taxon>
        <taxon>Nocardioidaceae</taxon>
        <taxon>Nocardioides</taxon>
    </lineage>
</organism>
<dbReference type="Proteomes" id="UP000244867">
    <property type="component" value="Unassembled WGS sequence"/>
</dbReference>
<dbReference type="InterPro" id="IPR016071">
    <property type="entry name" value="Staphylococal_nuclease_OB-fold"/>
</dbReference>
<accession>A0A2R7YSU6</accession>
<dbReference type="OrthoDB" id="3784427at2"/>
<name>A0A2R7YSU6_9ACTN</name>
<dbReference type="PROSITE" id="PS50830">
    <property type="entry name" value="TNASE_3"/>
    <property type="match status" value="1"/>
</dbReference>
<gene>
    <name evidence="2" type="ORF">C7S10_19025</name>
</gene>
<feature type="domain" description="TNase-like" evidence="1">
    <location>
        <begin position="38"/>
        <end position="190"/>
    </location>
</feature>
<dbReference type="SMART" id="SM00318">
    <property type="entry name" value="SNc"/>
    <property type="match status" value="1"/>
</dbReference>
<evidence type="ECO:0000313" key="2">
    <source>
        <dbReference type="EMBL" id="PUA79465.1"/>
    </source>
</evidence>
<keyword evidence="3" id="KW-1185">Reference proteome</keyword>
<dbReference type="Gene3D" id="2.40.50.90">
    <property type="match status" value="1"/>
</dbReference>
<dbReference type="SUPFAM" id="SSF50199">
    <property type="entry name" value="Staphylococcal nuclease"/>
    <property type="match status" value="1"/>
</dbReference>
<dbReference type="InterPro" id="IPR035437">
    <property type="entry name" value="SNase_OB-fold_sf"/>
</dbReference>
<comment type="caution">
    <text evidence="2">The sequence shown here is derived from an EMBL/GenBank/DDBJ whole genome shotgun (WGS) entry which is preliminary data.</text>
</comment>
<dbReference type="Pfam" id="PF00565">
    <property type="entry name" value="SNase"/>
    <property type="match status" value="1"/>
</dbReference>
<reference evidence="2 3" key="1">
    <citation type="submission" date="2018-03" db="EMBL/GenBank/DDBJ databases">
        <authorList>
            <person name="Keele B.F."/>
        </authorList>
    </citation>
    <scope>NUCLEOTIDE SEQUENCE [LARGE SCALE GENOMIC DNA]</scope>
    <source>
        <strain evidence="2 3">IB-3</strain>
    </source>
</reference>
<sequence>MKILIGLLTAGLAIVATAGGLTPLLDPHPGPSAAAEGRATQVRVTDVLDGDTLRVADLAGNDLGRVRLLGIDAPEIAHPPAAAECYADRATAELEQLTPIGATFTLTTDTGQPNRDRYGRMLRYVDRVDQPGEPDHAGEVDEASPVDVARELLATGAARRYETRPALARESTYTTATTAARSASRGLWGHC</sequence>
<evidence type="ECO:0000259" key="1">
    <source>
        <dbReference type="PROSITE" id="PS50830"/>
    </source>
</evidence>
<evidence type="ECO:0000313" key="3">
    <source>
        <dbReference type="Proteomes" id="UP000244867"/>
    </source>
</evidence>
<dbReference type="EMBL" id="PYXZ01000010">
    <property type="protein sequence ID" value="PUA79465.1"/>
    <property type="molecule type" value="Genomic_DNA"/>
</dbReference>
<protein>
    <recommendedName>
        <fullName evidence="1">TNase-like domain-containing protein</fullName>
    </recommendedName>
</protein>
<dbReference type="RefSeq" id="WP_108346035.1">
    <property type="nucleotide sequence ID" value="NZ_PYXZ01000010.1"/>
</dbReference>
<dbReference type="AlphaFoldDB" id="A0A2R7YSU6"/>
<proteinExistence type="predicted"/>